<dbReference type="SUPFAM" id="SSF55797">
    <property type="entry name" value="PR-1-like"/>
    <property type="match status" value="1"/>
</dbReference>
<feature type="signal peptide" evidence="1">
    <location>
        <begin position="1"/>
        <end position="23"/>
    </location>
</feature>
<dbReference type="InterPro" id="IPR001283">
    <property type="entry name" value="CRISP-related"/>
</dbReference>
<accession>A0ABD3RGX5</accession>
<evidence type="ECO:0000313" key="4">
    <source>
        <dbReference type="Proteomes" id="UP001530377"/>
    </source>
</evidence>
<keyword evidence="1" id="KW-0732">Signal</keyword>
<sequence length="539" mass="58870">MIKIRVILHLLAVSAGLLANAREHENGDGSYLISYETSKSSPWQSQSQYDSEVASAQAIFRDLQFTRSLRESEFQQSERHLVTDSNDGLDVCLPLGETCSGNTDCCRGGCNSQDRCFCQAPGGLCFKPGQSDNYCCSNRCKWNGQCACIAAGASCTVGDGLCCEGYACGTSGTCVKEKAEDRSTCAANGNVCFNDGTMDDDCCSKFCGSNGRCAQAPTRKPTPAPTSSVLGFTSKADLDASAPCSDPKMVKLTIEVKTDKFGSDVGWSIQGYHSKTLIDRVVKGTYGIFDNDQVDLCVLPGLYNFTVTDDYGDGVCCMQGDGHIKVYLNYREVLYLSSYGKVVSEILNVGFDPSPSMSTRDFQYLDAHNRRRFAWYTQNFVSDVPLVWSPRLAEESRVWAEELLVNCSIAGIEHEHGVDEGENLAKNTGGVSEDGSGWGQLYPPDNIVGRWVDFEVLRPYPHNAHLTQALWRSSKYLGCGEAEKTLRNGGMCRVQVCRYARAGNCDMSRFNSTEGTNWLPPMLTGTSRCGPNCAPEGCY</sequence>
<keyword evidence="4" id="KW-1185">Reference proteome</keyword>
<dbReference type="PANTHER" id="PTHR10334">
    <property type="entry name" value="CYSTEINE-RICH SECRETORY PROTEIN-RELATED"/>
    <property type="match status" value="1"/>
</dbReference>
<evidence type="ECO:0000313" key="3">
    <source>
        <dbReference type="EMBL" id="KAL3811597.1"/>
    </source>
</evidence>
<name>A0ABD3RGX5_9STRA</name>
<reference evidence="3 4" key="1">
    <citation type="submission" date="2024-10" db="EMBL/GenBank/DDBJ databases">
        <title>Updated reference genomes for cyclostephanoid diatoms.</title>
        <authorList>
            <person name="Roberts W.R."/>
            <person name="Alverson A.J."/>
        </authorList>
    </citation>
    <scope>NUCLEOTIDE SEQUENCE [LARGE SCALE GENOMIC DNA]</scope>
    <source>
        <strain evidence="3 4">AJA228-03</strain>
    </source>
</reference>
<dbReference type="EMBL" id="JALLPB020000249">
    <property type="protein sequence ID" value="KAL3811597.1"/>
    <property type="molecule type" value="Genomic_DNA"/>
</dbReference>
<dbReference type="Gene3D" id="3.40.33.10">
    <property type="entry name" value="CAP"/>
    <property type="match status" value="1"/>
</dbReference>
<comment type="caution">
    <text evidence="3">The sequence shown here is derived from an EMBL/GenBank/DDBJ whole genome shotgun (WGS) entry which is preliminary data.</text>
</comment>
<feature type="chain" id="PRO_5044838954" description="SCP domain-containing protein" evidence="1">
    <location>
        <begin position="24"/>
        <end position="539"/>
    </location>
</feature>
<dbReference type="AlphaFoldDB" id="A0ABD3RGX5"/>
<organism evidence="3 4">
    <name type="scientific">Cyclostephanos tholiformis</name>
    <dbReference type="NCBI Taxonomy" id="382380"/>
    <lineage>
        <taxon>Eukaryota</taxon>
        <taxon>Sar</taxon>
        <taxon>Stramenopiles</taxon>
        <taxon>Ochrophyta</taxon>
        <taxon>Bacillariophyta</taxon>
        <taxon>Coscinodiscophyceae</taxon>
        <taxon>Thalassiosirophycidae</taxon>
        <taxon>Stephanodiscales</taxon>
        <taxon>Stephanodiscaceae</taxon>
        <taxon>Cyclostephanos</taxon>
    </lineage>
</organism>
<proteinExistence type="predicted"/>
<dbReference type="Pfam" id="PF00188">
    <property type="entry name" value="CAP"/>
    <property type="match status" value="1"/>
</dbReference>
<evidence type="ECO:0000259" key="2">
    <source>
        <dbReference type="SMART" id="SM00198"/>
    </source>
</evidence>
<dbReference type="InterPro" id="IPR014044">
    <property type="entry name" value="CAP_dom"/>
</dbReference>
<dbReference type="SMART" id="SM00198">
    <property type="entry name" value="SCP"/>
    <property type="match status" value="1"/>
</dbReference>
<evidence type="ECO:0000256" key="1">
    <source>
        <dbReference type="SAM" id="SignalP"/>
    </source>
</evidence>
<dbReference type="InterPro" id="IPR035940">
    <property type="entry name" value="CAP_sf"/>
</dbReference>
<feature type="domain" description="SCP" evidence="2">
    <location>
        <begin position="358"/>
        <end position="507"/>
    </location>
</feature>
<dbReference type="Proteomes" id="UP001530377">
    <property type="component" value="Unassembled WGS sequence"/>
</dbReference>
<protein>
    <recommendedName>
        <fullName evidence="2">SCP domain-containing protein</fullName>
    </recommendedName>
</protein>
<gene>
    <name evidence="3" type="ORF">ACHAXA_002725</name>
</gene>